<dbReference type="EMBL" id="KQ971357">
    <property type="protein sequence ID" value="EFA07721.1"/>
    <property type="molecule type" value="Genomic_DNA"/>
</dbReference>
<gene>
    <name evidence="1" type="primary">GLEAN_02199</name>
    <name evidence="1" type="ORF">TcasGA2_TC002199</name>
</gene>
<evidence type="ECO:0000313" key="1">
    <source>
        <dbReference type="EMBL" id="EFA07721.1"/>
    </source>
</evidence>
<dbReference type="InParanoid" id="D6WY66"/>
<reference evidence="1 2" key="2">
    <citation type="journal article" date="2010" name="Nucleic Acids Res.">
        <title>BeetleBase in 2010: revisions to provide comprehensive genomic information for Tribolium castaneum.</title>
        <authorList>
            <person name="Kim H.S."/>
            <person name="Murphy T."/>
            <person name="Xia J."/>
            <person name="Caragea D."/>
            <person name="Park Y."/>
            <person name="Beeman R.W."/>
            <person name="Lorenzen M.D."/>
            <person name="Butcher S."/>
            <person name="Manak J.R."/>
            <person name="Brown S.J."/>
        </authorList>
    </citation>
    <scope>GENOME REANNOTATION</scope>
    <source>
        <strain evidence="1 2">Georgia GA2</strain>
    </source>
</reference>
<organism evidence="1 2">
    <name type="scientific">Tribolium castaneum</name>
    <name type="common">Red flour beetle</name>
    <dbReference type="NCBI Taxonomy" id="7070"/>
    <lineage>
        <taxon>Eukaryota</taxon>
        <taxon>Metazoa</taxon>
        <taxon>Ecdysozoa</taxon>
        <taxon>Arthropoda</taxon>
        <taxon>Hexapoda</taxon>
        <taxon>Insecta</taxon>
        <taxon>Pterygota</taxon>
        <taxon>Neoptera</taxon>
        <taxon>Endopterygota</taxon>
        <taxon>Coleoptera</taxon>
        <taxon>Polyphaga</taxon>
        <taxon>Cucujiformia</taxon>
        <taxon>Tenebrionidae</taxon>
        <taxon>Tenebrionidae incertae sedis</taxon>
        <taxon>Tribolium</taxon>
    </lineage>
</organism>
<protein>
    <submittedName>
        <fullName evidence="1">Uncharacterized protein</fullName>
    </submittedName>
</protein>
<accession>D6WY66</accession>
<proteinExistence type="predicted"/>
<dbReference type="Proteomes" id="UP000007266">
    <property type="component" value="Linkage group 8"/>
</dbReference>
<dbReference type="STRING" id="7070.D6WY66"/>
<dbReference type="PhylomeDB" id="D6WY66"/>
<name>D6WY66_TRICA</name>
<keyword evidence="2" id="KW-1185">Reference proteome</keyword>
<dbReference type="OMA" id="RINSSCT"/>
<reference evidence="1 2" key="1">
    <citation type="journal article" date="2008" name="Nature">
        <title>The genome of the model beetle and pest Tribolium castaneum.</title>
        <authorList>
            <consortium name="Tribolium Genome Sequencing Consortium"/>
            <person name="Richards S."/>
            <person name="Gibbs R.A."/>
            <person name="Weinstock G.M."/>
            <person name="Brown S.J."/>
            <person name="Denell R."/>
            <person name="Beeman R.W."/>
            <person name="Gibbs R."/>
            <person name="Beeman R.W."/>
            <person name="Brown S.J."/>
            <person name="Bucher G."/>
            <person name="Friedrich M."/>
            <person name="Grimmelikhuijzen C.J."/>
            <person name="Klingler M."/>
            <person name="Lorenzen M."/>
            <person name="Richards S."/>
            <person name="Roth S."/>
            <person name="Schroder R."/>
            <person name="Tautz D."/>
            <person name="Zdobnov E.M."/>
            <person name="Muzny D."/>
            <person name="Gibbs R.A."/>
            <person name="Weinstock G.M."/>
            <person name="Attaway T."/>
            <person name="Bell S."/>
            <person name="Buhay C.J."/>
            <person name="Chandrabose M.N."/>
            <person name="Chavez D."/>
            <person name="Clerk-Blankenburg K.P."/>
            <person name="Cree A."/>
            <person name="Dao M."/>
            <person name="Davis C."/>
            <person name="Chacko J."/>
            <person name="Dinh H."/>
            <person name="Dugan-Rocha S."/>
            <person name="Fowler G."/>
            <person name="Garner T.T."/>
            <person name="Garnes J."/>
            <person name="Gnirke A."/>
            <person name="Hawes A."/>
            <person name="Hernandez J."/>
            <person name="Hines S."/>
            <person name="Holder M."/>
            <person name="Hume J."/>
            <person name="Jhangiani S.N."/>
            <person name="Joshi V."/>
            <person name="Khan Z.M."/>
            <person name="Jackson L."/>
            <person name="Kovar C."/>
            <person name="Kowis A."/>
            <person name="Lee S."/>
            <person name="Lewis L.R."/>
            <person name="Margolis J."/>
            <person name="Morgan M."/>
            <person name="Nazareth L.V."/>
            <person name="Nguyen N."/>
            <person name="Okwuonu G."/>
            <person name="Parker D."/>
            <person name="Richards S."/>
            <person name="Ruiz S.J."/>
            <person name="Santibanez J."/>
            <person name="Savard J."/>
            <person name="Scherer S.E."/>
            <person name="Schneider B."/>
            <person name="Sodergren E."/>
            <person name="Tautz D."/>
            <person name="Vattahil S."/>
            <person name="Villasana D."/>
            <person name="White C.S."/>
            <person name="Wright R."/>
            <person name="Park Y."/>
            <person name="Beeman R.W."/>
            <person name="Lord J."/>
            <person name="Oppert B."/>
            <person name="Lorenzen M."/>
            <person name="Brown S."/>
            <person name="Wang L."/>
            <person name="Savard J."/>
            <person name="Tautz D."/>
            <person name="Richards S."/>
            <person name="Weinstock G."/>
            <person name="Gibbs R.A."/>
            <person name="Liu Y."/>
            <person name="Worley K."/>
            <person name="Weinstock G."/>
            <person name="Elsik C.G."/>
            <person name="Reese J.T."/>
            <person name="Elhaik E."/>
            <person name="Landan G."/>
            <person name="Graur D."/>
            <person name="Arensburger P."/>
            <person name="Atkinson P."/>
            <person name="Beeman R.W."/>
            <person name="Beidler J."/>
            <person name="Brown S.J."/>
            <person name="Demuth J.P."/>
            <person name="Drury D.W."/>
            <person name="Du Y.Z."/>
            <person name="Fujiwara H."/>
            <person name="Lorenzen M."/>
            <person name="Maselli V."/>
            <person name="Osanai M."/>
            <person name="Park Y."/>
            <person name="Robertson H.M."/>
            <person name="Tu Z."/>
            <person name="Wang J.J."/>
            <person name="Wang S."/>
            <person name="Richards S."/>
            <person name="Song H."/>
            <person name="Zhang L."/>
            <person name="Sodergren E."/>
            <person name="Werner D."/>
            <person name="Stanke M."/>
            <person name="Morgenstern B."/>
            <person name="Solovyev V."/>
            <person name="Kosarev P."/>
            <person name="Brown G."/>
            <person name="Chen H.C."/>
            <person name="Ermolaeva O."/>
            <person name="Hlavina W."/>
            <person name="Kapustin Y."/>
            <person name="Kiryutin B."/>
            <person name="Kitts P."/>
            <person name="Maglott D."/>
            <person name="Pruitt K."/>
            <person name="Sapojnikov V."/>
            <person name="Souvorov A."/>
            <person name="Mackey A.J."/>
            <person name="Waterhouse R.M."/>
            <person name="Wyder S."/>
            <person name="Zdobnov E.M."/>
            <person name="Zdobnov E.M."/>
            <person name="Wyder S."/>
            <person name="Kriventseva E.V."/>
            <person name="Kadowaki T."/>
            <person name="Bork P."/>
            <person name="Aranda M."/>
            <person name="Bao R."/>
            <person name="Beermann A."/>
            <person name="Berns N."/>
            <person name="Bolognesi R."/>
            <person name="Bonneton F."/>
            <person name="Bopp D."/>
            <person name="Brown S.J."/>
            <person name="Bucher G."/>
            <person name="Butts T."/>
            <person name="Chaumot A."/>
            <person name="Denell R.E."/>
            <person name="Ferrier D.E."/>
            <person name="Friedrich M."/>
            <person name="Gordon C.M."/>
            <person name="Jindra M."/>
            <person name="Klingler M."/>
            <person name="Lan Q."/>
            <person name="Lattorff H.M."/>
            <person name="Laudet V."/>
            <person name="von Levetsow C."/>
            <person name="Liu Z."/>
            <person name="Lutz R."/>
            <person name="Lynch J.A."/>
            <person name="da Fonseca R.N."/>
            <person name="Posnien N."/>
            <person name="Reuter R."/>
            <person name="Roth S."/>
            <person name="Savard J."/>
            <person name="Schinko J.B."/>
            <person name="Schmitt C."/>
            <person name="Schoppmeier M."/>
            <person name="Schroder R."/>
            <person name="Shippy T.D."/>
            <person name="Simonnet F."/>
            <person name="Marques-Souza H."/>
            <person name="Tautz D."/>
            <person name="Tomoyasu Y."/>
            <person name="Trauner J."/>
            <person name="Van der Zee M."/>
            <person name="Vervoort M."/>
            <person name="Wittkopp N."/>
            <person name="Wimmer E.A."/>
            <person name="Yang X."/>
            <person name="Jones A.K."/>
            <person name="Sattelle D.B."/>
            <person name="Ebert P.R."/>
            <person name="Nelson D."/>
            <person name="Scott J.G."/>
            <person name="Beeman R.W."/>
            <person name="Muthukrishnan S."/>
            <person name="Kramer K.J."/>
            <person name="Arakane Y."/>
            <person name="Beeman R.W."/>
            <person name="Zhu Q."/>
            <person name="Hogenkamp D."/>
            <person name="Dixit R."/>
            <person name="Oppert B."/>
            <person name="Jiang H."/>
            <person name="Zou Z."/>
            <person name="Marshall J."/>
            <person name="Elpidina E."/>
            <person name="Vinokurov K."/>
            <person name="Oppert C."/>
            <person name="Zou Z."/>
            <person name="Evans J."/>
            <person name="Lu Z."/>
            <person name="Zhao P."/>
            <person name="Sumathipala N."/>
            <person name="Altincicek B."/>
            <person name="Vilcinskas A."/>
            <person name="Williams M."/>
            <person name="Hultmark D."/>
            <person name="Hetru C."/>
            <person name="Jiang H."/>
            <person name="Grimmelikhuijzen C.J."/>
            <person name="Hauser F."/>
            <person name="Cazzamali G."/>
            <person name="Williamson M."/>
            <person name="Park Y."/>
            <person name="Li B."/>
            <person name="Tanaka Y."/>
            <person name="Predel R."/>
            <person name="Neupert S."/>
            <person name="Schachtner J."/>
            <person name="Verleyen P."/>
            <person name="Raible F."/>
            <person name="Bork P."/>
            <person name="Friedrich M."/>
            <person name="Walden K.K."/>
            <person name="Robertson H.M."/>
            <person name="Angeli S."/>
            <person name="Foret S."/>
            <person name="Bucher G."/>
            <person name="Schuetz S."/>
            <person name="Maleszka R."/>
            <person name="Wimmer E.A."/>
            <person name="Beeman R.W."/>
            <person name="Lorenzen M."/>
            <person name="Tomoyasu Y."/>
            <person name="Miller S.C."/>
            <person name="Grossmann D."/>
            <person name="Bucher G."/>
        </authorList>
    </citation>
    <scope>NUCLEOTIDE SEQUENCE [LARGE SCALE GENOMIC DNA]</scope>
    <source>
        <strain evidence="1 2">Georgia GA2</strain>
    </source>
</reference>
<dbReference type="AlphaFoldDB" id="D6WY66"/>
<sequence length="196" mass="22772">MSLKRFLFQLSAIRFDNSDISQERITNGNTAAAISKIFNKCIYNCNENYSCSEYVAAEFGNAVWSPVLQRDIRLLEKVQRKVTRQPFRSSYCPSYEERLTLMRLPTLAHRRVRGDLLTTFQAITSKKSPIHRLFRINSSCTRGHLYKLQKPNFKTSVRQNFITNRIFNSWNALPSSVVTSPSSMVFKIRYDAYYAS</sequence>
<dbReference type="HOGENOM" id="CLU_1391875_0_0_1"/>
<evidence type="ECO:0000313" key="2">
    <source>
        <dbReference type="Proteomes" id="UP000007266"/>
    </source>
</evidence>